<dbReference type="EMBL" id="CADCTQ010000382">
    <property type="protein sequence ID" value="CAA9290884.1"/>
    <property type="molecule type" value="Genomic_DNA"/>
</dbReference>
<reference evidence="1" key="1">
    <citation type="submission" date="2020-02" db="EMBL/GenBank/DDBJ databases">
        <authorList>
            <person name="Meier V. D."/>
        </authorList>
    </citation>
    <scope>NUCLEOTIDE SEQUENCE</scope>
    <source>
        <strain evidence="1">AVDCRST_MAG56</strain>
    </source>
</reference>
<name>A0A6J4JYU5_9SPHI</name>
<evidence type="ECO:0000313" key="1">
    <source>
        <dbReference type="EMBL" id="CAA9290884.1"/>
    </source>
</evidence>
<sequence length="47" mass="5304">MINPAKRLIFAVHLSEILWEKAIKNRKKAKCSWGHTATAGPAGFKKR</sequence>
<dbReference type="AlphaFoldDB" id="A0A6J4JYU5"/>
<accession>A0A6J4JYU5</accession>
<gene>
    <name evidence="1" type="ORF">AVDCRST_MAG56-4560</name>
</gene>
<organism evidence="1">
    <name type="scientific">uncultured Cytophagales bacterium</name>
    <dbReference type="NCBI Taxonomy" id="158755"/>
    <lineage>
        <taxon>Bacteria</taxon>
        <taxon>Pseudomonadati</taxon>
        <taxon>Bacteroidota</taxon>
        <taxon>Sphingobacteriia</taxon>
        <taxon>Sphingobacteriales</taxon>
        <taxon>environmental samples</taxon>
    </lineage>
</organism>
<protein>
    <submittedName>
        <fullName evidence="1">Uncharacterized protein</fullName>
    </submittedName>
</protein>
<proteinExistence type="predicted"/>